<feature type="non-terminal residue" evidence="2">
    <location>
        <position position="1"/>
    </location>
</feature>
<proteinExistence type="predicted"/>
<dbReference type="Proteomes" id="UP000678393">
    <property type="component" value="Unassembled WGS sequence"/>
</dbReference>
<dbReference type="EMBL" id="CAJHNH020000002">
    <property type="protein sequence ID" value="CAG5114513.1"/>
    <property type="molecule type" value="Genomic_DNA"/>
</dbReference>
<dbReference type="PANTHER" id="PTHR21113">
    <property type="entry name" value="AGAP001705-PA"/>
    <property type="match status" value="1"/>
</dbReference>
<name>A0A8S3YBD4_9EUPU</name>
<dbReference type="PANTHER" id="PTHR21113:SF4">
    <property type="entry name" value="CHITIN-BINDING TYPE-4 DOMAIN-CONTAINING PROTEIN"/>
    <property type="match status" value="1"/>
</dbReference>
<evidence type="ECO:0000259" key="1">
    <source>
        <dbReference type="Pfam" id="PF03067"/>
    </source>
</evidence>
<accession>A0A8S3YBD4</accession>
<gene>
    <name evidence="2" type="ORF">CUNI_LOCUS71</name>
</gene>
<sequence>MSKNPYPLAMFVSLLMSQVRIGGGHGRLWEPPARGTMWRRGFKTPANYDDNGLNCGGFNHQVSLGYKCGLCGDAYDGVRENETGGKFATGIISKTYTQGQSAVFQVDLTANHKGFFEFKICPTGDPRVKETQSCFDKNPVSIAASHGSGTKYYIDDQSRMMDVKVQLPPHLSCEHCVLQWRYHA</sequence>
<evidence type="ECO:0000313" key="3">
    <source>
        <dbReference type="Proteomes" id="UP000678393"/>
    </source>
</evidence>
<feature type="domain" description="Chitin-binding type-4" evidence="1">
    <location>
        <begin position="25"/>
        <end position="182"/>
    </location>
</feature>
<organism evidence="2 3">
    <name type="scientific">Candidula unifasciata</name>
    <dbReference type="NCBI Taxonomy" id="100452"/>
    <lineage>
        <taxon>Eukaryota</taxon>
        <taxon>Metazoa</taxon>
        <taxon>Spiralia</taxon>
        <taxon>Lophotrochozoa</taxon>
        <taxon>Mollusca</taxon>
        <taxon>Gastropoda</taxon>
        <taxon>Heterobranchia</taxon>
        <taxon>Euthyneura</taxon>
        <taxon>Panpulmonata</taxon>
        <taxon>Eupulmonata</taxon>
        <taxon>Stylommatophora</taxon>
        <taxon>Helicina</taxon>
        <taxon>Helicoidea</taxon>
        <taxon>Geomitridae</taxon>
        <taxon>Candidula</taxon>
    </lineage>
</organism>
<comment type="caution">
    <text evidence="2">The sequence shown here is derived from an EMBL/GenBank/DDBJ whole genome shotgun (WGS) entry which is preliminary data.</text>
</comment>
<dbReference type="AlphaFoldDB" id="A0A8S3YBD4"/>
<reference evidence="2" key="1">
    <citation type="submission" date="2021-04" db="EMBL/GenBank/DDBJ databases">
        <authorList>
            <consortium name="Molecular Ecology Group"/>
        </authorList>
    </citation>
    <scope>NUCLEOTIDE SEQUENCE</scope>
</reference>
<keyword evidence="3" id="KW-1185">Reference proteome</keyword>
<dbReference type="Pfam" id="PF03067">
    <property type="entry name" value="LPMO_10"/>
    <property type="match status" value="1"/>
</dbReference>
<evidence type="ECO:0000313" key="2">
    <source>
        <dbReference type="EMBL" id="CAG5114513.1"/>
    </source>
</evidence>
<protein>
    <recommendedName>
        <fullName evidence="1">Chitin-binding type-4 domain-containing protein</fullName>
    </recommendedName>
</protein>
<dbReference type="OrthoDB" id="64893at2759"/>
<dbReference type="InterPro" id="IPR004302">
    <property type="entry name" value="Cellulose/chitin-bd_N"/>
</dbReference>